<dbReference type="Pfam" id="PF00921">
    <property type="entry name" value="Lipoprotein_2"/>
    <property type="match status" value="1"/>
</dbReference>
<organism evidence="9">
    <name type="scientific">Borrelia coriaceae ATCC 43381</name>
    <dbReference type="NCBI Taxonomy" id="1408429"/>
    <lineage>
        <taxon>Bacteria</taxon>
        <taxon>Pseudomonadati</taxon>
        <taxon>Spirochaetota</taxon>
        <taxon>Spirochaetia</taxon>
        <taxon>Spirochaetales</taxon>
        <taxon>Borreliaceae</taxon>
        <taxon>Borrelia</taxon>
    </lineage>
</organism>
<dbReference type="GO" id="GO:0009279">
    <property type="term" value="C:cell outer membrane"/>
    <property type="evidence" value="ECO:0007669"/>
    <property type="project" value="UniProtKB-SubCell"/>
</dbReference>
<reference evidence="9" key="1">
    <citation type="submission" date="2013-04" db="EMBL/GenBank/DDBJ databases">
        <title>Comparative Genomics of Relapsing Fever Spirochetes.</title>
        <authorList>
            <person name="Schwan T.G."/>
            <person name="Raffel S.J."/>
            <person name="Porcella S.F."/>
            <person name="Martens C.A."/>
            <person name="Bruno D.P."/>
            <person name="Ricklefs S.M."/>
            <person name="Barbian K.B."/>
        </authorList>
    </citation>
    <scope>NUCLEOTIDE SEQUENCE</scope>
    <source>
        <strain evidence="9">Co53</strain>
        <plasmid evidence="9">unnamed</plasmid>
    </source>
</reference>
<keyword evidence="3" id="KW-0732">Signal</keyword>
<evidence type="ECO:0000256" key="8">
    <source>
        <dbReference type="RuleBase" id="RU363105"/>
    </source>
</evidence>
<comment type="function">
    <text evidence="1 8">The Vlp and Vsp proteins are antigenically distinct proteins, only one vlp or vsp gene is transcriptionally active at any one time. Switching between these genes is a mechanism of host immune response evasion.</text>
</comment>
<keyword evidence="4 8" id="KW-0472">Membrane</keyword>
<dbReference type="OrthoDB" id="352883at2"/>
<evidence type="ECO:0000313" key="9">
    <source>
        <dbReference type="EMBL" id="AHH11454.1"/>
    </source>
</evidence>
<accession>W5SW90</accession>
<evidence type="ECO:0000256" key="3">
    <source>
        <dbReference type="ARBA" id="ARBA00022729"/>
    </source>
</evidence>
<keyword evidence="7 8" id="KW-0449">Lipoprotein</keyword>
<evidence type="ECO:0000256" key="2">
    <source>
        <dbReference type="ARBA" id="ARBA00004459"/>
    </source>
</evidence>
<dbReference type="InterPro" id="IPR000680">
    <property type="entry name" value="Borrelia_lipo"/>
</dbReference>
<evidence type="ECO:0000256" key="7">
    <source>
        <dbReference type="ARBA" id="ARBA00023288"/>
    </source>
</evidence>
<dbReference type="RefSeq" id="WP_025408716.1">
    <property type="nucleotide sequence ID" value="NZ_CP005754.1"/>
</dbReference>
<dbReference type="EMBL" id="CP005754">
    <property type="protein sequence ID" value="AHH11454.1"/>
    <property type="molecule type" value="Genomic_DNA"/>
</dbReference>
<dbReference type="AlphaFoldDB" id="W5SW90"/>
<evidence type="ECO:0000256" key="5">
    <source>
        <dbReference type="ARBA" id="ARBA00023139"/>
    </source>
</evidence>
<proteinExistence type="predicted"/>
<dbReference type="PROSITE" id="PS51257">
    <property type="entry name" value="PROKAR_LIPOPROTEIN"/>
    <property type="match status" value="1"/>
</dbReference>
<evidence type="ECO:0000256" key="1">
    <source>
        <dbReference type="ARBA" id="ARBA00003932"/>
    </source>
</evidence>
<dbReference type="SUPFAM" id="SSF74748">
    <property type="entry name" value="Variable surface antigen VlsE"/>
    <property type="match status" value="1"/>
</dbReference>
<keyword evidence="5 8" id="KW-0564">Palmitate</keyword>
<name>W5SW90_9SPIR</name>
<evidence type="ECO:0000256" key="6">
    <source>
        <dbReference type="ARBA" id="ARBA00023237"/>
    </source>
</evidence>
<keyword evidence="9" id="KW-0614">Plasmid</keyword>
<geneLocation type="plasmid" evidence="9">
    <name>unnamed</name>
</geneLocation>
<gene>
    <name evidence="9" type="ORF">BCO_0129100</name>
</gene>
<keyword evidence="6 8" id="KW-0998">Cell outer membrane</keyword>
<comment type="subcellular location">
    <subcellularLocation>
        <location evidence="2 8">Cell outer membrane</location>
        <topology evidence="2 8">Lipid-anchor</topology>
    </subcellularLocation>
</comment>
<sequence>MKINIENISLKSICAILFISLFLSCNNSGEESLADKGVGKGLNDIIADSRKVFLDAFLSFGDLLKDTFGITATTTKSDIGGYFNKISETMKMVQEKLTSEIVEKAHYSKVKDEVNEFIGKLTKIEEGAKKAVKGATDSEVIGGVVKADAAGDSPSVESVKNLVEGIKGIVDGLVLKEGNAQTDKTDPAGTDKEDIGRLFGAQTSANQGAEAKHTAAASASIGAVSGADILKAIADVKFDAKKNGKVNEANDAAALALAKGTGSGGDEKLGAAKKDAIIAAGIALRAMANKGKFIVKEADAKKTEAEGAKGVASSAVNKTLSTLIIAIRNAVDTGLNKINEVLAMVKQEDKFIEATTSGQ</sequence>
<evidence type="ECO:0000256" key="4">
    <source>
        <dbReference type="ARBA" id="ARBA00023136"/>
    </source>
</evidence>
<dbReference type="HOGENOM" id="CLU_054711_0_0_12"/>
<protein>
    <recommendedName>
        <fullName evidence="8">Variable large protein</fullName>
    </recommendedName>
</protein>